<evidence type="ECO:0000313" key="4">
    <source>
        <dbReference type="Proteomes" id="UP000770717"/>
    </source>
</evidence>
<dbReference type="GO" id="GO:0043240">
    <property type="term" value="C:Fanconi anaemia nuclear complex"/>
    <property type="evidence" value="ECO:0007669"/>
    <property type="project" value="TreeGrafter"/>
</dbReference>
<dbReference type="AlphaFoldDB" id="A0A8J6K649"/>
<dbReference type="PANTHER" id="PTHR37862">
    <property type="entry name" value="FANCONI ANEMIA CORE COMPLEX-ASSOCIATED PROTEIN 20"/>
    <property type="match status" value="1"/>
</dbReference>
<sequence>MSEERSAKLKLKRKKCVTTARVGQEGEVRLQPSSVLSLRQDFTGSWFDEIELTPAQQIWKQVLSSVYPDLSSMGCGAVPGLPDVNLKMNKKEKEMFKTEIFKVGDMSFEWFPLPTALTMDNAKKPCAPDIEASQQTIEHILKPSSDALPQNVQQSKSTMLLTKQVKIPVCSKDYKSNTRDIPTPQNSSTKNVMPAMSQKSTIENATKPWTSAKCFSKNVKEPQICKGSSKVAKAPQTLQKGSTRLSKEQQTSQKSNVSLWATVTSLKSNKTIRDPKGTVEPEAEEKSSDVIMIDAAKETSEISSGGNRVKESAEKSADATSSLDNCPICLMQFPKQFSQLDMDSHLAQCLSETTVDVVW</sequence>
<dbReference type="InterPro" id="IPR031490">
    <property type="entry name" value="UBZ2_FAAP20"/>
</dbReference>
<organism evidence="3 4">
    <name type="scientific">Eleutherodactylus coqui</name>
    <name type="common">Puerto Rican coqui</name>
    <dbReference type="NCBI Taxonomy" id="57060"/>
    <lineage>
        <taxon>Eukaryota</taxon>
        <taxon>Metazoa</taxon>
        <taxon>Chordata</taxon>
        <taxon>Craniata</taxon>
        <taxon>Vertebrata</taxon>
        <taxon>Euteleostomi</taxon>
        <taxon>Amphibia</taxon>
        <taxon>Batrachia</taxon>
        <taxon>Anura</taxon>
        <taxon>Neobatrachia</taxon>
        <taxon>Hyloidea</taxon>
        <taxon>Eleutherodactylidae</taxon>
        <taxon>Eleutherodactylinae</taxon>
        <taxon>Eleutherodactylus</taxon>
        <taxon>Eleutherodactylus</taxon>
    </lineage>
</organism>
<comment type="caution">
    <text evidence="3">The sequence shown here is derived from an EMBL/GenBank/DDBJ whole genome shotgun (WGS) entry which is preliminary data.</text>
</comment>
<dbReference type="Proteomes" id="UP000770717">
    <property type="component" value="Unassembled WGS sequence"/>
</dbReference>
<dbReference type="EMBL" id="WNTK01000006">
    <property type="protein sequence ID" value="KAG9482268.1"/>
    <property type="molecule type" value="Genomic_DNA"/>
</dbReference>
<evidence type="ECO:0000259" key="2">
    <source>
        <dbReference type="PROSITE" id="PS51906"/>
    </source>
</evidence>
<feature type="compositionally biased region" description="Polar residues" evidence="1">
    <location>
        <begin position="236"/>
        <end position="256"/>
    </location>
</feature>
<dbReference type="PROSITE" id="PS51906">
    <property type="entry name" value="ZF_UBZ2"/>
    <property type="match status" value="1"/>
</dbReference>
<accession>A0A8J6K649</accession>
<dbReference type="Pfam" id="PF15750">
    <property type="entry name" value="UBZ_FAAP20"/>
    <property type="match status" value="1"/>
</dbReference>
<protein>
    <recommendedName>
        <fullName evidence="2">UBZ2-type domain-containing protein</fullName>
    </recommendedName>
</protein>
<reference evidence="3" key="1">
    <citation type="thesis" date="2020" institute="ProQuest LLC" country="789 East Eisenhower Parkway, Ann Arbor, MI, USA">
        <title>Comparative Genomics and Chromosome Evolution.</title>
        <authorList>
            <person name="Mudd A.B."/>
        </authorList>
    </citation>
    <scope>NUCLEOTIDE SEQUENCE</scope>
    <source>
        <strain evidence="3">HN-11 Male</strain>
        <tissue evidence="3">Kidney and liver</tissue>
    </source>
</reference>
<evidence type="ECO:0000313" key="3">
    <source>
        <dbReference type="EMBL" id="KAG9482268.1"/>
    </source>
</evidence>
<dbReference type="OrthoDB" id="10063431at2759"/>
<dbReference type="GO" id="GO:0043130">
    <property type="term" value="F:ubiquitin binding"/>
    <property type="evidence" value="ECO:0007669"/>
    <property type="project" value="InterPro"/>
</dbReference>
<evidence type="ECO:0000256" key="1">
    <source>
        <dbReference type="SAM" id="MobiDB-lite"/>
    </source>
</evidence>
<proteinExistence type="predicted"/>
<dbReference type="InterPro" id="IPR052689">
    <property type="entry name" value="FA_core_complex_assoc"/>
</dbReference>
<feature type="region of interest" description="Disordered" evidence="1">
    <location>
        <begin position="298"/>
        <end position="317"/>
    </location>
</feature>
<name>A0A8J6K649_ELECQ</name>
<feature type="domain" description="UBZ2-type" evidence="2">
    <location>
        <begin position="323"/>
        <end position="359"/>
    </location>
</feature>
<gene>
    <name evidence="3" type="ORF">GDO78_011127</name>
</gene>
<dbReference type="PANTHER" id="PTHR37862:SF1">
    <property type="entry name" value="FANCONI ANEMIA CORE COMPLEX-ASSOCIATED PROTEIN 20"/>
    <property type="match status" value="1"/>
</dbReference>
<keyword evidence="4" id="KW-1185">Reference proteome</keyword>
<feature type="region of interest" description="Disordered" evidence="1">
    <location>
        <begin position="225"/>
        <end position="256"/>
    </location>
</feature>
<feature type="compositionally biased region" description="Basic and acidic residues" evidence="1">
    <location>
        <begin position="308"/>
        <end position="317"/>
    </location>
</feature>